<dbReference type="EMBL" id="JAACJK010000014">
    <property type="protein sequence ID" value="KAF5338354.1"/>
    <property type="molecule type" value="Genomic_DNA"/>
</dbReference>
<dbReference type="PANTHER" id="PTHR35567:SF1">
    <property type="entry name" value="CONSERVED FUNGAL PROTEIN (AFU_ORTHOLOGUE AFUA_1G14230)"/>
    <property type="match status" value="1"/>
</dbReference>
<reference evidence="1 2" key="1">
    <citation type="journal article" date="2020" name="ISME J.">
        <title>Uncovering the hidden diversity of litter-decomposition mechanisms in mushroom-forming fungi.</title>
        <authorList>
            <person name="Floudas D."/>
            <person name="Bentzer J."/>
            <person name="Ahren D."/>
            <person name="Johansson T."/>
            <person name="Persson P."/>
            <person name="Tunlid A."/>
        </authorList>
    </citation>
    <scope>NUCLEOTIDE SEQUENCE [LARGE SCALE GENOMIC DNA]</scope>
    <source>
        <strain evidence="1 2">CBS 175.51</strain>
    </source>
</reference>
<dbReference type="Proteomes" id="UP000541558">
    <property type="component" value="Unassembled WGS sequence"/>
</dbReference>
<evidence type="ECO:0000313" key="2">
    <source>
        <dbReference type="Proteomes" id="UP000541558"/>
    </source>
</evidence>
<dbReference type="PANTHER" id="PTHR35567">
    <property type="entry name" value="MALATE DEHYDROGENASE (AFU_ORTHOLOGUE AFUA_2G13800)"/>
    <property type="match status" value="1"/>
</dbReference>
<dbReference type="OrthoDB" id="1859733at2759"/>
<protein>
    <submittedName>
        <fullName evidence="1">Uncharacterized protein</fullName>
    </submittedName>
</protein>
<gene>
    <name evidence="1" type="ORF">D9611_012523</name>
</gene>
<accession>A0A8H5FIT4</accession>
<comment type="caution">
    <text evidence="1">The sequence shown here is derived from an EMBL/GenBank/DDBJ whole genome shotgun (WGS) entry which is preliminary data.</text>
</comment>
<name>A0A8H5FIT4_9AGAR</name>
<dbReference type="Pfam" id="PF11937">
    <property type="entry name" value="DUF3455"/>
    <property type="match status" value="1"/>
</dbReference>
<evidence type="ECO:0000313" key="1">
    <source>
        <dbReference type="EMBL" id="KAF5338354.1"/>
    </source>
</evidence>
<organism evidence="1 2">
    <name type="scientific">Ephemerocybe angulata</name>
    <dbReference type="NCBI Taxonomy" id="980116"/>
    <lineage>
        <taxon>Eukaryota</taxon>
        <taxon>Fungi</taxon>
        <taxon>Dikarya</taxon>
        <taxon>Basidiomycota</taxon>
        <taxon>Agaricomycotina</taxon>
        <taxon>Agaricomycetes</taxon>
        <taxon>Agaricomycetidae</taxon>
        <taxon>Agaricales</taxon>
        <taxon>Agaricineae</taxon>
        <taxon>Psathyrellaceae</taxon>
        <taxon>Ephemerocybe</taxon>
    </lineage>
</organism>
<proteinExistence type="predicted"/>
<sequence>MRSSALLAVVVFGAAVAVSATSHKSCPLDGLEIEGLPSSIPPSQLPLSFVSAAIGTQNYTCSPSNNYTLVGAVAELYDISCLGKSTLFTSVQDWLFGMWVDAPADLTSQALVSSYTLTRGSAVLGDHYFVPNPSGKPGNSPKWDFTSTGAFKGNKDAFVTVEKFAGSAAPTGPEDIDWVATNGIDGSLSAQVYRTDTREGQPPSSCQHGSSPDIQVKYGSKYWFYGSKLQH</sequence>
<dbReference type="InterPro" id="IPR021851">
    <property type="entry name" value="DUF3455"/>
</dbReference>
<keyword evidence="2" id="KW-1185">Reference proteome</keyword>